<name>A0A1Y1LT98_PHOPY</name>
<reference evidence="1" key="1">
    <citation type="journal article" date="2016" name="Sci. Rep.">
        <title>Molecular characterization of firefly nuptial gifts: a multi-omics approach sheds light on postcopulatory sexual selection.</title>
        <authorList>
            <person name="Al-Wathiqui N."/>
            <person name="Fallon T.R."/>
            <person name="South A."/>
            <person name="Weng J.K."/>
            <person name="Lewis S.M."/>
        </authorList>
    </citation>
    <scope>NUCLEOTIDE SEQUENCE</scope>
</reference>
<proteinExistence type="predicted"/>
<accession>A0A1Y1LT98</accession>
<dbReference type="EMBL" id="GEZM01053026">
    <property type="protein sequence ID" value="JAV74217.1"/>
    <property type="molecule type" value="Transcribed_RNA"/>
</dbReference>
<sequence length="108" mass="12215">MVHTPIPKTTIIEEAEVIWAGLPKTPPIIGWHLHTISLENQTATPTIPSNQYNKASSTVSGKIGMLMINQYWIWRYRQLYLVTRPDHDTYIHIRSSPTYRGSSGPGEG</sequence>
<organism evidence="1">
    <name type="scientific">Photinus pyralis</name>
    <name type="common">Common eastern firefly</name>
    <name type="synonym">Lampyris pyralis</name>
    <dbReference type="NCBI Taxonomy" id="7054"/>
    <lineage>
        <taxon>Eukaryota</taxon>
        <taxon>Metazoa</taxon>
        <taxon>Ecdysozoa</taxon>
        <taxon>Arthropoda</taxon>
        <taxon>Hexapoda</taxon>
        <taxon>Insecta</taxon>
        <taxon>Pterygota</taxon>
        <taxon>Neoptera</taxon>
        <taxon>Endopterygota</taxon>
        <taxon>Coleoptera</taxon>
        <taxon>Polyphaga</taxon>
        <taxon>Elateriformia</taxon>
        <taxon>Elateroidea</taxon>
        <taxon>Lampyridae</taxon>
        <taxon>Lampyrinae</taxon>
        <taxon>Photinus</taxon>
    </lineage>
</organism>
<evidence type="ECO:0000313" key="1">
    <source>
        <dbReference type="EMBL" id="JAV74217.1"/>
    </source>
</evidence>
<dbReference type="AlphaFoldDB" id="A0A1Y1LT98"/>
<protein>
    <submittedName>
        <fullName evidence="1">Uncharacterized protein</fullName>
    </submittedName>
</protein>